<evidence type="ECO:0000313" key="5">
    <source>
        <dbReference type="EMBL" id="MBE9115461.1"/>
    </source>
</evidence>
<keyword evidence="1" id="KW-0042">Antenna complex</keyword>
<keyword evidence="2" id="KW-0605">Phycobilisome</keyword>
<dbReference type="InterPro" id="IPR018958">
    <property type="entry name" value="Knr4/Smi1-like_dom"/>
</dbReference>
<feature type="coiled-coil region" evidence="3">
    <location>
        <begin position="557"/>
        <end position="584"/>
    </location>
</feature>
<dbReference type="InterPro" id="IPR037883">
    <property type="entry name" value="Knr4/Smi1-like_sf"/>
</dbReference>
<dbReference type="Proteomes" id="UP000654482">
    <property type="component" value="Unassembled WGS sequence"/>
</dbReference>
<proteinExistence type="predicted"/>
<dbReference type="Gene3D" id="1.25.10.10">
    <property type="entry name" value="Leucine-rich Repeat Variant"/>
    <property type="match status" value="2"/>
</dbReference>
<dbReference type="RefSeq" id="WP_194028559.1">
    <property type="nucleotide sequence ID" value="NZ_JADEWZ010000007.1"/>
</dbReference>
<dbReference type="GO" id="GO:0030089">
    <property type="term" value="C:phycobilisome"/>
    <property type="evidence" value="ECO:0007669"/>
    <property type="project" value="UniProtKB-KW"/>
</dbReference>
<comment type="caution">
    <text evidence="5">The sequence shown here is derived from an EMBL/GenBank/DDBJ whole genome shotgun (WGS) entry which is preliminary data.</text>
</comment>
<feature type="domain" description="Knr4/Smi1-like" evidence="4">
    <location>
        <begin position="29"/>
        <end position="137"/>
    </location>
</feature>
<dbReference type="EMBL" id="JADEWZ010000007">
    <property type="protein sequence ID" value="MBE9115461.1"/>
    <property type="molecule type" value="Genomic_DNA"/>
</dbReference>
<dbReference type="GO" id="GO:0016491">
    <property type="term" value="F:oxidoreductase activity"/>
    <property type="evidence" value="ECO:0007669"/>
    <property type="project" value="TreeGrafter"/>
</dbReference>
<evidence type="ECO:0000259" key="4">
    <source>
        <dbReference type="Pfam" id="PF09346"/>
    </source>
</evidence>
<dbReference type="Gene3D" id="3.40.1580.10">
    <property type="entry name" value="SMI1/KNR4-like"/>
    <property type="match status" value="1"/>
</dbReference>
<accession>A0A8J7DU94</accession>
<dbReference type="AlphaFoldDB" id="A0A8J7DU94"/>
<dbReference type="InterPro" id="IPR004155">
    <property type="entry name" value="PBS_lyase_HEAT"/>
</dbReference>
<keyword evidence="3" id="KW-0175">Coiled coil</keyword>
<dbReference type="SMART" id="SM00567">
    <property type="entry name" value="EZ_HEAT"/>
    <property type="match status" value="8"/>
</dbReference>
<keyword evidence="6" id="KW-1185">Reference proteome</keyword>
<dbReference type="InterPro" id="IPR016024">
    <property type="entry name" value="ARM-type_fold"/>
</dbReference>
<evidence type="ECO:0000313" key="6">
    <source>
        <dbReference type="Proteomes" id="UP000654482"/>
    </source>
</evidence>
<dbReference type="PANTHER" id="PTHR12697:SF5">
    <property type="entry name" value="DEOXYHYPUSINE HYDROXYLASE"/>
    <property type="match status" value="1"/>
</dbReference>
<dbReference type="Pfam" id="PF13646">
    <property type="entry name" value="HEAT_2"/>
    <property type="match status" value="2"/>
</dbReference>
<dbReference type="SUPFAM" id="SSF160631">
    <property type="entry name" value="SMI1/KNR4-like"/>
    <property type="match status" value="1"/>
</dbReference>
<dbReference type="InterPro" id="IPR011989">
    <property type="entry name" value="ARM-like"/>
</dbReference>
<evidence type="ECO:0000256" key="1">
    <source>
        <dbReference type="ARBA" id="ARBA00022549"/>
    </source>
</evidence>
<name>A0A8J7DU94_9CYAN</name>
<protein>
    <submittedName>
        <fullName evidence="5">HEAT repeat domain-containing protein</fullName>
    </submittedName>
</protein>
<dbReference type="SUPFAM" id="SSF48371">
    <property type="entry name" value="ARM repeat"/>
    <property type="match status" value="1"/>
</dbReference>
<evidence type="ECO:0000256" key="3">
    <source>
        <dbReference type="SAM" id="Coils"/>
    </source>
</evidence>
<dbReference type="PANTHER" id="PTHR12697">
    <property type="entry name" value="PBS LYASE HEAT-LIKE PROTEIN"/>
    <property type="match status" value="1"/>
</dbReference>
<gene>
    <name evidence="5" type="ORF">IQ249_06060</name>
</gene>
<dbReference type="Pfam" id="PF03130">
    <property type="entry name" value="HEAT_PBS"/>
    <property type="match status" value="1"/>
</dbReference>
<organism evidence="5 6">
    <name type="scientific">Lusitaniella coriacea LEGE 07157</name>
    <dbReference type="NCBI Taxonomy" id="945747"/>
    <lineage>
        <taxon>Bacteria</taxon>
        <taxon>Bacillati</taxon>
        <taxon>Cyanobacteriota</taxon>
        <taxon>Cyanophyceae</taxon>
        <taxon>Spirulinales</taxon>
        <taxon>Lusitaniellaceae</taxon>
        <taxon>Lusitaniella</taxon>
    </lineage>
</organism>
<evidence type="ECO:0000256" key="2">
    <source>
        <dbReference type="ARBA" id="ARBA00022738"/>
    </source>
</evidence>
<dbReference type="Pfam" id="PF09346">
    <property type="entry name" value="SMI1_KNR4"/>
    <property type="match status" value="1"/>
</dbReference>
<reference evidence="5" key="1">
    <citation type="submission" date="2020-10" db="EMBL/GenBank/DDBJ databases">
        <authorList>
            <person name="Castelo-Branco R."/>
            <person name="Eusebio N."/>
            <person name="Adriana R."/>
            <person name="Vieira A."/>
            <person name="Brugerolle De Fraissinette N."/>
            <person name="Rezende De Castro R."/>
            <person name="Schneider M.P."/>
            <person name="Vasconcelos V."/>
            <person name="Leao P.N."/>
        </authorList>
    </citation>
    <scope>NUCLEOTIDE SEQUENCE</scope>
    <source>
        <strain evidence="5">LEGE 07157</strain>
    </source>
</reference>
<sequence>MSQLTEALDRIESWLVENQPELALGLEPGLSCQEIDTITADLPHPFPKELYELYQWHNGSTSYGVIPFYESFDSLQKSLEWYQECVENGYLKPQLFTILMGEYEHYAVALGEDPNPVWYIVMDDCIEKIRWNSLTNLILATAECYETGAYYLDENGSLQEDEQKVYAIACKYNYQGSEPKPLDESSFHQTYYSSHAADRVNLSDPDAFEQLTQLLKPSPVNPIVKVLRELVWWVTLPIIKGLACLTAIVLKGFAIESYWAKTGGDQCIACLENTLYRREGQAIAVRRLAELGDPRAIDPLVAALRDRASYVRAAAIEALGKLGDTRAIEPLIRCLRDRDVRVCNDSARVLGELGDRKAVEPLIQLLRRDKYSSRASGAIAALGKFKEPRIIDDLLGILHQRHKDSTPNYGFLAIRENLVSTLAAIEEPRTTEALIEILRDSEIVWKSPNLGYNATLPTIIQALLQRGDSRLPDLLKQWLQDSDCEVRRAMFYAINRVSDPSLNDLLILGLSEEDLWVRKMTIEALGKHQTVEAVSALISILKDTDEDIKIRLLTIRALENNQNIAALEALIEILQDENDRVRGTAAFILRKIGDKRAIEPLNHCLRDRASLVRKIAKEALDILHKETASSKTA</sequence>